<dbReference type="RefSeq" id="WP_034574947.1">
    <property type="nucleotide sequence ID" value="NZ_JRMP02000002.1"/>
</dbReference>
<evidence type="ECO:0000313" key="6">
    <source>
        <dbReference type="Proteomes" id="UP000477070"/>
    </source>
</evidence>
<feature type="domain" description="Ferrous iron transporter FeoA-like" evidence="2">
    <location>
        <begin position="1"/>
        <end position="72"/>
    </location>
</feature>
<dbReference type="InterPro" id="IPR052713">
    <property type="entry name" value="FeoA"/>
</dbReference>
<keyword evidence="1" id="KW-0408">Iron</keyword>
<dbReference type="Gene3D" id="2.30.30.90">
    <property type="match status" value="1"/>
</dbReference>
<keyword evidence="5" id="KW-1185">Reference proteome</keyword>
<reference evidence="4 5" key="1">
    <citation type="journal article" date="2014" name="Genome Announc.">
        <title>Draft genome sequences of eight enterohepatic helicobacter species isolated from both laboratory and wild rodents.</title>
        <authorList>
            <person name="Sheh A."/>
            <person name="Shen Z."/>
            <person name="Fox J.G."/>
        </authorList>
    </citation>
    <scope>NUCLEOTIDE SEQUENCE [LARGE SCALE GENOMIC DNA]</scope>
    <source>
        <strain evidence="4 5">MIT 97-6194</strain>
    </source>
</reference>
<protein>
    <submittedName>
        <fullName evidence="4">Ferrous iron transport protein A</fullName>
    </submittedName>
</protein>
<dbReference type="OrthoDB" id="5334830at2"/>
<dbReference type="PANTHER" id="PTHR42954">
    <property type="entry name" value="FE(2+) TRANSPORT PROTEIN A"/>
    <property type="match status" value="1"/>
</dbReference>
<name>A0A4U8T7G4_9HELI</name>
<evidence type="ECO:0000256" key="1">
    <source>
        <dbReference type="ARBA" id="ARBA00023004"/>
    </source>
</evidence>
<dbReference type="InterPro" id="IPR007167">
    <property type="entry name" value="Fe-transptr_FeoA-like"/>
</dbReference>
<dbReference type="InterPro" id="IPR008988">
    <property type="entry name" value="Transcriptional_repressor_C"/>
</dbReference>
<evidence type="ECO:0000313" key="3">
    <source>
        <dbReference type="EMBL" id="MWV69675.1"/>
    </source>
</evidence>
<reference evidence="3 6" key="4">
    <citation type="submission" date="2019-12" db="EMBL/GenBank/DDBJ databases">
        <title>Multi-Generational Helicobacter saguini Isolates.</title>
        <authorList>
            <person name="Mannion A."/>
            <person name="Shen Z."/>
            <person name="Fox J.G."/>
        </authorList>
    </citation>
    <scope>NUCLEOTIDE SEQUENCE [LARGE SCALE GENOMIC DNA]</scope>
    <source>
        <strain evidence="3">16-048</strain>
        <strain evidence="6">16-048 (F4)</strain>
    </source>
</reference>
<gene>
    <name evidence="3" type="ORF">DCO61_06600</name>
    <name evidence="4" type="ORF">LS64_001290</name>
</gene>
<dbReference type="EMBL" id="QBIU01000001">
    <property type="protein sequence ID" value="MWV69675.1"/>
    <property type="molecule type" value="Genomic_DNA"/>
</dbReference>
<dbReference type="PANTHER" id="PTHR42954:SF2">
    <property type="entry name" value="FE(2+) TRANSPORT PROTEIN A"/>
    <property type="match status" value="1"/>
</dbReference>
<organism evidence="4 5">
    <name type="scientific">Helicobacter saguini</name>
    <dbReference type="NCBI Taxonomy" id="1548018"/>
    <lineage>
        <taxon>Bacteria</taxon>
        <taxon>Pseudomonadati</taxon>
        <taxon>Campylobacterota</taxon>
        <taxon>Epsilonproteobacteria</taxon>
        <taxon>Campylobacterales</taxon>
        <taxon>Helicobacteraceae</taxon>
        <taxon>Helicobacter</taxon>
    </lineage>
</organism>
<evidence type="ECO:0000259" key="2">
    <source>
        <dbReference type="SMART" id="SM00899"/>
    </source>
</evidence>
<dbReference type="InterPro" id="IPR038157">
    <property type="entry name" value="FeoA_core_dom"/>
</dbReference>
<dbReference type="Proteomes" id="UP000477070">
    <property type="component" value="Unassembled WGS sequence"/>
</dbReference>
<dbReference type="AlphaFoldDB" id="A0A4U8T7G4"/>
<dbReference type="GO" id="GO:0046914">
    <property type="term" value="F:transition metal ion binding"/>
    <property type="evidence" value="ECO:0007669"/>
    <property type="project" value="InterPro"/>
</dbReference>
<dbReference type="SMART" id="SM00899">
    <property type="entry name" value="FeoA"/>
    <property type="match status" value="1"/>
</dbReference>
<reference evidence="4 5" key="2">
    <citation type="journal article" date="2016" name="Infect. Immun.">
        <title>Helicobacter saguini, a Novel Helicobacter Isolated from Cotton-Top Tamarins with Ulcerative Colitis, Has Proinflammatory Properties and Induces Typhlocolitis and Dysplasia in Gnotobiotic IL-10-/- Mice.</title>
        <authorList>
            <person name="Shen Z."/>
            <person name="Mannion A."/>
            <person name="Whary M.T."/>
            <person name="Muthupalani S."/>
            <person name="Sheh A."/>
            <person name="Feng Y."/>
            <person name="Gong G."/>
            <person name="Vandamme P."/>
            <person name="Holcombe H.R."/>
            <person name="Paster B.J."/>
            <person name="Fox J.G."/>
        </authorList>
    </citation>
    <scope>NUCLEOTIDE SEQUENCE [LARGE SCALE GENOMIC DNA]</scope>
    <source>
        <strain evidence="4 5">MIT 97-6194</strain>
    </source>
</reference>
<dbReference type="EMBL" id="JRMP02000002">
    <property type="protein sequence ID" value="TLD95525.1"/>
    <property type="molecule type" value="Genomic_DNA"/>
</dbReference>
<dbReference type="Pfam" id="PF04023">
    <property type="entry name" value="FeoA"/>
    <property type="match status" value="1"/>
</dbReference>
<dbReference type="SUPFAM" id="SSF50037">
    <property type="entry name" value="C-terminal domain of transcriptional repressors"/>
    <property type="match status" value="1"/>
</dbReference>
<dbReference type="Proteomes" id="UP000029714">
    <property type="component" value="Unassembled WGS sequence"/>
</dbReference>
<comment type="caution">
    <text evidence="4">The sequence shown here is derived from an EMBL/GenBank/DDBJ whole genome shotgun (WGS) entry which is preliminary data.</text>
</comment>
<reference evidence="4" key="3">
    <citation type="submission" date="2018-04" db="EMBL/GenBank/DDBJ databases">
        <authorList>
            <person name="Sheh A."/>
            <person name="Shen Z."/>
            <person name="Mannion A.J."/>
            <person name="Fox J.G."/>
        </authorList>
    </citation>
    <scope>NUCLEOTIDE SEQUENCE</scope>
    <source>
        <strain evidence="4">MIT 97-6194</strain>
    </source>
</reference>
<accession>A0A4U8T7G4</accession>
<sequence length="72" mass="8158">MSIINCKIGEFHEIKSINTNDNELLQRLYSMGIFEGNLIALEHISAFHNTYSISVYGSQIALRKSEAEIIEV</sequence>
<evidence type="ECO:0000313" key="4">
    <source>
        <dbReference type="EMBL" id="TLD95525.1"/>
    </source>
</evidence>
<proteinExistence type="predicted"/>
<dbReference type="STRING" id="1548018.LS64_12035"/>
<evidence type="ECO:0000313" key="5">
    <source>
        <dbReference type="Proteomes" id="UP000029714"/>
    </source>
</evidence>